<gene>
    <name evidence="6" type="ORF">AYBTSS11_LOCUS8110</name>
</gene>
<feature type="chain" id="PRO_5041684577" evidence="5">
    <location>
        <begin position="19"/>
        <end position="197"/>
    </location>
</feature>
<keyword evidence="7" id="KW-1185">Reference proteome</keyword>
<dbReference type="PROSITE" id="PS50088">
    <property type="entry name" value="ANK_REPEAT"/>
    <property type="match status" value="1"/>
</dbReference>
<dbReference type="EMBL" id="OY731400">
    <property type="protein sequence ID" value="CAJ1937585.1"/>
    <property type="molecule type" value="Genomic_DNA"/>
</dbReference>
<accession>A0AA86SF03</accession>
<dbReference type="SUPFAM" id="SSF48403">
    <property type="entry name" value="Ankyrin repeat"/>
    <property type="match status" value="1"/>
</dbReference>
<dbReference type="SMART" id="SM00248">
    <property type="entry name" value="ANK"/>
    <property type="match status" value="1"/>
</dbReference>
<dbReference type="Proteomes" id="UP001189624">
    <property type="component" value="Chromosome 3"/>
</dbReference>
<dbReference type="GO" id="GO:0005096">
    <property type="term" value="F:GTPase activator activity"/>
    <property type="evidence" value="ECO:0007669"/>
    <property type="project" value="InterPro"/>
</dbReference>
<dbReference type="PANTHER" id="PTHR23180">
    <property type="entry name" value="CENTAURIN/ARF"/>
    <property type="match status" value="1"/>
</dbReference>
<reference evidence="6" key="1">
    <citation type="submission" date="2023-10" db="EMBL/GenBank/DDBJ databases">
        <authorList>
            <person name="Domelevo Entfellner J.-B."/>
        </authorList>
    </citation>
    <scope>NUCLEOTIDE SEQUENCE</scope>
</reference>
<evidence type="ECO:0000256" key="5">
    <source>
        <dbReference type="SAM" id="SignalP"/>
    </source>
</evidence>
<dbReference type="InterPro" id="IPR002110">
    <property type="entry name" value="Ankyrin_rpt"/>
</dbReference>
<keyword evidence="3" id="KW-0862">Zinc</keyword>
<sequence>MEIASVLWLHHLCGITHTLNCLVARSCSDTMSEQRLRVLVKYEFRVAYLSFAQQIVEEYSEKIFISRTKKSHPTLSLAQQVLESICANDKKAVYEHIVKSDVGVNAINWQSLSGDSLRVASSSNLNIASQAENQLIEDIQDGSSALHLACLTSDIGMVELLLQLGADINASDSGGRTPLHCCIIRGKTAAAKLLILR</sequence>
<keyword evidence="4" id="KW-0040">ANK repeat</keyword>
<dbReference type="GO" id="GO:0046872">
    <property type="term" value="F:metal ion binding"/>
    <property type="evidence" value="ECO:0007669"/>
    <property type="project" value="UniProtKB-KW"/>
</dbReference>
<evidence type="ECO:0000313" key="6">
    <source>
        <dbReference type="EMBL" id="CAJ1937585.1"/>
    </source>
</evidence>
<evidence type="ECO:0000256" key="4">
    <source>
        <dbReference type="PROSITE-ProRule" id="PRU00023"/>
    </source>
</evidence>
<keyword evidence="2" id="KW-0479">Metal-binding</keyword>
<dbReference type="PANTHER" id="PTHR23180:SF406">
    <property type="entry name" value="ADP-RIBOSYLATION FACTOR GTPASE-ACTIVATING PROTEIN AGD10"/>
    <property type="match status" value="1"/>
</dbReference>
<evidence type="ECO:0000313" key="7">
    <source>
        <dbReference type="Proteomes" id="UP001189624"/>
    </source>
</evidence>
<feature type="signal peptide" evidence="5">
    <location>
        <begin position="1"/>
        <end position="18"/>
    </location>
</feature>
<dbReference type="Gene3D" id="1.25.40.20">
    <property type="entry name" value="Ankyrin repeat-containing domain"/>
    <property type="match status" value="1"/>
</dbReference>
<dbReference type="Pfam" id="PF12796">
    <property type="entry name" value="Ank_2"/>
    <property type="match status" value="1"/>
</dbReference>
<organism evidence="6 7">
    <name type="scientific">Sphenostylis stenocarpa</name>
    <dbReference type="NCBI Taxonomy" id="92480"/>
    <lineage>
        <taxon>Eukaryota</taxon>
        <taxon>Viridiplantae</taxon>
        <taxon>Streptophyta</taxon>
        <taxon>Embryophyta</taxon>
        <taxon>Tracheophyta</taxon>
        <taxon>Spermatophyta</taxon>
        <taxon>Magnoliopsida</taxon>
        <taxon>eudicotyledons</taxon>
        <taxon>Gunneridae</taxon>
        <taxon>Pentapetalae</taxon>
        <taxon>rosids</taxon>
        <taxon>fabids</taxon>
        <taxon>Fabales</taxon>
        <taxon>Fabaceae</taxon>
        <taxon>Papilionoideae</taxon>
        <taxon>50 kb inversion clade</taxon>
        <taxon>NPAAA clade</taxon>
        <taxon>indigoferoid/millettioid clade</taxon>
        <taxon>Phaseoleae</taxon>
        <taxon>Sphenostylis</taxon>
    </lineage>
</organism>
<dbReference type="PROSITE" id="PS50297">
    <property type="entry name" value="ANK_REP_REGION"/>
    <property type="match status" value="1"/>
</dbReference>
<dbReference type="AlphaFoldDB" id="A0AA86SF03"/>
<comment type="subcellular location">
    <subcellularLocation>
        <location evidence="1">Cell membrane</location>
        <topology evidence="1">Peripheral membrane protein</topology>
        <orientation evidence="1">Cytoplasmic side</orientation>
    </subcellularLocation>
</comment>
<feature type="repeat" description="ANK" evidence="4">
    <location>
        <begin position="141"/>
        <end position="173"/>
    </location>
</feature>
<dbReference type="GO" id="GO:0005886">
    <property type="term" value="C:plasma membrane"/>
    <property type="evidence" value="ECO:0007669"/>
    <property type="project" value="UniProtKB-SubCell"/>
</dbReference>
<dbReference type="InterPro" id="IPR036770">
    <property type="entry name" value="Ankyrin_rpt-contain_sf"/>
</dbReference>
<name>A0AA86SF03_9FABA</name>
<evidence type="ECO:0000256" key="2">
    <source>
        <dbReference type="ARBA" id="ARBA00022723"/>
    </source>
</evidence>
<evidence type="ECO:0000256" key="1">
    <source>
        <dbReference type="ARBA" id="ARBA00004413"/>
    </source>
</evidence>
<protein>
    <submittedName>
        <fullName evidence="6">Uncharacterized protein</fullName>
    </submittedName>
</protein>
<dbReference type="Gramene" id="rna-AYBTSS11_LOCUS8110">
    <property type="protein sequence ID" value="CAJ1937585.1"/>
    <property type="gene ID" value="gene-AYBTSS11_LOCUS8110"/>
</dbReference>
<dbReference type="InterPro" id="IPR045258">
    <property type="entry name" value="ACAP1/2/3-like"/>
</dbReference>
<evidence type="ECO:0000256" key="3">
    <source>
        <dbReference type="ARBA" id="ARBA00022833"/>
    </source>
</evidence>
<proteinExistence type="predicted"/>
<keyword evidence="5" id="KW-0732">Signal</keyword>